<dbReference type="Gene3D" id="3.40.50.300">
    <property type="entry name" value="P-loop containing nucleotide triphosphate hydrolases"/>
    <property type="match status" value="2"/>
</dbReference>
<comment type="cofactor">
    <cofactor evidence="1">
        <name>Mg(2+)</name>
        <dbReference type="ChEBI" id="CHEBI:18420"/>
    </cofactor>
</comment>
<dbReference type="Pfam" id="PF05970">
    <property type="entry name" value="PIF1"/>
    <property type="match status" value="1"/>
</dbReference>
<dbReference type="AlphaFoldDB" id="A0A1Y1KC27"/>
<organism evidence="5">
    <name type="scientific">Photinus pyralis</name>
    <name type="common">Common eastern firefly</name>
    <name type="synonym">Lampyris pyralis</name>
    <dbReference type="NCBI Taxonomy" id="7054"/>
    <lineage>
        <taxon>Eukaryota</taxon>
        <taxon>Metazoa</taxon>
        <taxon>Ecdysozoa</taxon>
        <taxon>Arthropoda</taxon>
        <taxon>Hexapoda</taxon>
        <taxon>Insecta</taxon>
        <taxon>Pterygota</taxon>
        <taxon>Neoptera</taxon>
        <taxon>Endopterygota</taxon>
        <taxon>Coleoptera</taxon>
        <taxon>Polyphaga</taxon>
        <taxon>Elateriformia</taxon>
        <taxon>Elateroidea</taxon>
        <taxon>Lampyridae</taxon>
        <taxon>Lampyrinae</taxon>
        <taxon>Photinus</taxon>
    </lineage>
</organism>
<protein>
    <recommendedName>
        <fullName evidence="1">ATP-dependent DNA helicase</fullName>
        <ecNumber evidence="1">5.6.2.3</ecNumber>
    </recommendedName>
</protein>
<dbReference type="InterPro" id="IPR027417">
    <property type="entry name" value="P-loop_NTPase"/>
</dbReference>
<dbReference type="SUPFAM" id="SSF52540">
    <property type="entry name" value="P-loop containing nucleoside triphosphate hydrolases"/>
    <property type="match status" value="2"/>
</dbReference>
<evidence type="ECO:0000259" key="4">
    <source>
        <dbReference type="Pfam" id="PF21530"/>
    </source>
</evidence>
<dbReference type="GO" id="GO:0000723">
    <property type="term" value="P:telomere maintenance"/>
    <property type="evidence" value="ECO:0007669"/>
    <property type="project" value="InterPro"/>
</dbReference>
<evidence type="ECO:0000313" key="5">
    <source>
        <dbReference type="EMBL" id="JAV59082.1"/>
    </source>
</evidence>
<dbReference type="GO" id="GO:0006310">
    <property type="term" value="P:DNA recombination"/>
    <property type="evidence" value="ECO:0007669"/>
    <property type="project" value="UniProtKB-KW"/>
</dbReference>
<keyword evidence="1" id="KW-0233">DNA recombination</keyword>
<dbReference type="GO" id="GO:0043139">
    <property type="term" value="F:5'-3' DNA helicase activity"/>
    <property type="evidence" value="ECO:0007669"/>
    <property type="project" value="UniProtKB-EC"/>
</dbReference>
<dbReference type="InterPro" id="IPR025476">
    <property type="entry name" value="Helitron_helicase-like"/>
</dbReference>
<comment type="catalytic activity">
    <reaction evidence="1">
        <text>ATP + H2O = ADP + phosphate + H(+)</text>
        <dbReference type="Rhea" id="RHEA:13065"/>
        <dbReference type="ChEBI" id="CHEBI:15377"/>
        <dbReference type="ChEBI" id="CHEBI:15378"/>
        <dbReference type="ChEBI" id="CHEBI:30616"/>
        <dbReference type="ChEBI" id="CHEBI:43474"/>
        <dbReference type="ChEBI" id="CHEBI:456216"/>
        <dbReference type="EC" id="5.6.2.3"/>
    </reaction>
</comment>
<dbReference type="EMBL" id="GEZM01086674">
    <property type="protein sequence ID" value="JAV59080.1"/>
    <property type="molecule type" value="Transcribed_RNA"/>
</dbReference>
<dbReference type="InterPro" id="IPR049163">
    <property type="entry name" value="Pif1-like_2B_dom"/>
</dbReference>
<keyword evidence="1" id="KW-0234">DNA repair</keyword>
<feature type="domain" description="DNA helicase Pif1-like DEAD-box helicase" evidence="2">
    <location>
        <begin position="805"/>
        <end position="1007"/>
    </location>
</feature>
<proteinExistence type="inferred from homology"/>
<dbReference type="GO" id="GO:0006281">
    <property type="term" value="P:DNA repair"/>
    <property type="evidence" value="ECO:0007669"/>
    <property type="project" value="UniProtKB-KW"/>
</dbReference>
<dbReference type="InterPro" id="IPR010285">
    <property type="entry name" value="DNA_helicase_pif1-like_DEAD"/>
</dbReference>
<feature type="domain" description="Helitron helicase-like" evidence="3">
    <location>
        <begin position="180"/>
        <end position="363"/>
    </location>
</feature>
<dbReference type="PANTHER" id="PTHR10492:SF57">
    <property type="entry name" value="ATP-DEPENDENT DNA HELICASE"/>
    <property type="match status" value="1"/>
</dbReference>
<keyword evidence="1" id="KW-0347">Helicase</keyword>
<reference evidence="5" key="1">
    <citation type="journal article" date="2016" name="Sci. Rep.">
        <title>Molecular characterization of firefly nuptial gifts: a multi-omics approach sheds light on postcopulatory sexual selection.</title>
        <authorList>
            <person name="Al-Wathiqui N."/>
            <person name="Fallon T.R."/>
            <person name="South A."/>
            <person name="Weng J.K."/>
            <person name="Lewis S.M."/>
        </authorList>
    </citation>
    <scope>NUCLEOTIDE SEQUENCE</scope>
</reference>
<dbReference type="GO" id="GO:0005524">
    <property type="term" value="F:ATP binding"/>
    <property type="evidence" value="ECO:0007669"/>
    <property type="project" value="UniProtKB-KW"/>
</dbReference>
<dbReference type="EMBL" id="GEZM01086673">
    <property type="protein sequence ID" value="JAV59082.1"/>
    <property type="molecule type" value="Transcribed_RNA"/>
</dbReference>
<dbReference type="Pfam" id="PF21530">
    <property type="entry name" value="Pif1_2B_dom"/>
    <property type="match status" value="1"/>
</dbReference>
<sequence length="1265" mass="144770">MQLWLYPLFIYSDNFDNKETEPSYAQLYFLDPEYANNMRSQNTHNEGCRKEVFDIIEKVLRRNPFAEAFKMMKDLMDINQNTIEMWIIKDRQHDPRRYNLPVANEVAAVFVSKDGEPGFKRDMAVYDKGTGQLQNIDIFSPNCDPMTYPIMFPFGDAGWQPGIKKADETRKVVNISMLEFYSYRMQERESFNPILHLGKLTQMYIVDAFLKVEGGRLVWNKTNQKKLRVDMYSGLMDYVHNQAEIKDLKPGRIVILPSSFTGSKRALTQNYQDAMVIVGKYGKPDLFITFTCNPTWKEIRDELKHKETAIDRPDLVGTVFHLKLKEFINDLVSNKGGVFGKVKAFIYTIEFQKRGLPHCHMLVILDDEDKFREAADVDNAVSAEIPDPVADPVLFQIITSCMMHGPCGELKKDAPCMEENKGHISCIKKFPKEFCDETNINVNGYPIYRRRNLDRTVEIKGVKLDNRWVVPYNPYMSRKYNAHINVEICSSIQSIKYIFKYIYKGHDAAIVQMNEATGSGTYHWDEVKIYLDTRYIAAPEAMWRLKKYEMSGRSHSVERLPVHLPLEQMVYFEEGAERRDLEAAAKKGTKLTRWFQLNANDVNARKYLYCDIPYHYVWRSNHWQPRKLGGDKVVARMYFVNLKDMEKYCLRLLLLHVRGATSYEDLRTVNGKLHDTYQEAAKAINLLDDDEEWDKAMDEAELFRMPRELRLLFATILIQVHPSTSSELYLKYKTSLMEDYLQNHSEYMAEQQALRDIQEHLMQFGKSCKDYGLPVPKDGYHILEEVDAVHEQQEADRLVTMMNDNAEQLLAYKTIMDSVNGISENKCFYLSGAGGCGKTFVYKALTSTILGNGGTVKSVAPTGLAATLLKGGKTVHSGFGIPINLDETTTSRFKQGTNSWRELKNTKLIIWDEISMCHAHLLNAVDRSLRFLMNCDDPFGGIVIVVGGDFRQQAPVVPHGTRVQIVEACVKSSPVWKHFKELKLLQNMRLNQGNAVFGEWLLSVGGGVDAAAKHCDFVQLSSDIITDDIVKSVYGENINTLSSDRLASMAILCPKNADTLLINEKVLAMLNGEQKSYYSIDKVAECESEEEEAQYPVEFLHSLTPMGFPPHCLNLKQGCCVTLLRNLNPKHGLCNGTRLIVESLGNNIIECSIFSGHRKGQKVLIPRILIDSSNTDLPFKFSRKQFPLRLAYSITITKSQGQTFERIGVYLPQPVFTHGQLYTAFSRVKSRDGLFVQIVDGNSQGKIYEEDDAVYTYNCIYREIL</sequence>
<dbReference type="Pfam" id="PF14214">
    <property type="entry name" value="Helitron_like_N"/>
    <property type="match status" value="1"/>
</dbReference>
<keyword evidence="1" id="KW-0547">Nucleotide-binding</keyword>
<comment type="similarity">
    <text evidence="1">Belongs to the helicase family.</text>
</comment>
<evidence type="ECO:0000259" key="2">
    <source>
        <dbReference type="Pfam" id="PF05970"/>
    </source>
</evidence>
<dbReference type="PANTHER" id="PTHR10492">
    <property type="match status" value="1"/>
</dbReference>
<accession>A0A1Y1KC27</accession>
<dbReference type="GO" id="GO:0016787">
    <property type="term" value="F:hydrolase activity"/>
    <property type="evidence" value="ECO:0007669"/>
    <property type="project" value="UniProtKB-KW"/>
</dbReference>
<feature type="domain" description="DNA helicase Pif1-like 2B" evidence="4">
    <location>
        <begin position="1098"/>
        <end position="1143"/>
    </location>
</feature>
<dbReference type="EC" id="5.6.2.3" evidence="1"/>
<name>A0A1Y1KC27_PHOPY</name>
<dbReference type="CDD" id="cd18809">
    <property type="entry name" value="SF1_C_RecD"/>
    <property type="match status" value="1"/>
</dbReference>
<keyword evidence="1" id="KW-0067">ATP-binding</keyword>
<evidence type="ECO:0000259" key="3">
    <source>
        <dbReference type="Pfam" id="PF14214"/>
    </source>
</evidence>
<evidence type="ECO:0000256" key="1">
    <source>
        <dbReference type="RuleBase" id="RU363044"/>
    </source>
</evidence>
<keyword evidence="1" id="KW-0378">Hydrolase</keyword>
<keyword evidence="1" id="KW-0227">DNA damage</keyword>
<dbReference type="FunFam" id="3.40.50.300:FF:002884">
    <property type="entry name" value="ATP-dependent DNA helicase"/>
    <property type="match status" value="1"/>
</dbReference>